<dbReference type="Gene3D" id="3.30.420.10">
    <property type="entry name" value="Ribonuclease H-like superfamily/Ribonuclease H"/>
    <property type="match status" value="1"/>
</dbReference>
<dbReference type="GO" id="GO:0003676">
    <property type="term" value="F:nucleic acid binding"/>
    <property type="evidence" value="ECO:0007669"/>
    <property type="project" value="InterPro"/>
</dbReference>
<dbReference type="PANTHER" id="PTHR42648:SF18">
    <property type="entry name" value="RETROTRANSPOSON, UNCLASSIFIED-LIKE PROTEIN"/>
    <property type="match status" value="1"/>
</dbReference>
<dbReference type="Pfam" id="PF25597">
    <property type="entry name" value="SH3_retrovirus"/>
    <property type="match status" value="1"/>
</dbReference>
<dbReference type="InterPro" id="IPR036397">
    <property type="entry name" value="RNaseH_sf"/>
</dbReference>
<dbReference type="PANTHER" id="PTHR42648">
    <property type="entry name" value="TRANSPOSASE, PUTATIVE-RELATED"/>
    <property type="match status" value="1"/>
</dbReference>
<dbReference type="InterPro" id="IPR012337">
    <property type="entry name" value="RNaseH-like_sf"/>
</dbReference>
<dbReference type="Pfam" id="PF14223">
    <property type="entry name" value="Retrotran_gag_2"/>
    <property type="match status" value="1"/>
</dbReference>
<reference evidence="2" key="1">
    <citation type="journal article" date="2012" name="Nat. Biotechnol.">
        <title>Draft genome sequence of pigeonpea (Cajanus cajan), an orphan legume crop of resource-poor farmers.</title>
        <authorList>
            <person name="Varshney R.K."/>
            <person name="Chen W."/>
            <person name="Li Y."/>
            <person name="Bharti A.K."/>
            <person name="Saxena R.K."/>
            <person name="Schlueter J.A."/>
            <person name="Donoghue M.T."/>
            <person name="Azam S."/>
            <person name="Fan G."/>
            <person name="Whaley A.M."/>
            <person name="Farmer A.D."/>
            <person name="Sheridan J."/>
            <person name="Iwata A."/>
            <person name="Tuteja R."/>
            <person name="Penmetsa R.V."/>
            <person name="Wu W."/>
            <person name="Upadhyaya H.D."/>
            <person name="Yang S.P."/>
            <person name="Shah T."/>
            <person name="Saxena K.B."/>
            <person name="Michael T."/>
            <person name="McCombie W.R."/>
            <person name="Yang B."/>
            <person name="Zhang G."/>
            <person name="Yang H."/>
            <person name="Wang J."/>
            <person name="Spillane C."/>
            <person name="Cook D.R."/>
            <person name="May G.D."/>
            <person name="Xu X."/>
            <person name="Jackson S.A."/>
        </authorList>
    </citation>
    <scope>NUCLEOTIDE SEQUENCE [LARGE SCALE GENOMIC DNA]</scope>
</reference>
<dbReference type="Gramene" id="C.cajan_35336.t">
    <property type="protein sequence ID" value="C.cajan_35336.t"/>
    <property type="gene ID" value="C.cajan_35336"/>
</dbReference>
<dbReference type="Proteomes" id="UP000075243">
    <property type="component" value="Unassembled WGS sequence"/>
</dbReference>
<keyword evidence="3" id="KW-1185">Reference proteome</keyword>
<name>A0A151R9R9_CAJCA</name>
<protein>
    <submittedName>
        <fullName evidence="2">Retrovirus-related Pol polyprotein from transposon TNT 1-94</fullName>
    </submittedName>
</protein>
<proteinExistence type="predicted"/>
<dbReference type="InterPro" id="IPR057670">
    <property type="entry name" value="SH3_retrovirus"/>
</dbReference>
<dbReference type="STRING" id="3821.A0A151R9R9"/>
<dbReference type="AlphaFoldDB" id="A0A151R9R9"/>
<gene>
    <name evidence="2" type="ORF">KK1_039425</name>
</gene>
<evidence type="ECO:0000313" key="2">
    <source>
        <dbReference type="EMBL" id="KYP39287.1"/>
    </source>
</evidence>
<evidence type="ECO:0000313" key="3">
    <source>
        <dbReference type="Proteomes" id="UP000075243"/>
    </source>
</evidence>
<dbReference type="SUPFAM" id="SSF53098">
    <property type="entry name" value="Ribonuclease H-like"/>
    <property type="match status" value="1"/>
</dbReference>
<sequence length="260" mass="30309">METYLEALDLWEVVEEDYEILLLLDNPTMAQIKNHKEKKTRKEKAKSCLFAGVSTTIFTKIITLKSTKAIWDYLRGGICWGQNNSKHVELSEIPTYMKGLYIWKEKKNAISKVSKMTQLSEYTSKNINRFWEEAGIEHQLTTPYNSQQNGVSERRKKFWAEVAHTIVFLQNRLLTYNQVVKDRTPYEAWYGHKPSLNFLKIFGCLCFTHVSQSKHNKLDKRASLDIFIGYSTVSKAYKIFQPQTGSIVVNKDVNFIEDEE</sequence>
<evidence type="ECO:0000259" key="1">
    <source>
        <dbReference type="Pfam" id="PF25597"/>
    </source>
</evidence>
<feature type="domain" description="Retroviral polymerase SH3-like" evidence="1">
    <location>
        <begin position="204"/>
        <end position="259"/>
    </location>
</feature>
<dbReference type="InterPro" id="IPR039537">
    <property type="entry name" value="Retrotran_Ty1/copia-like"/>
</dbReference>
<dbReference type="EMBL" id="KQ483921">
    <property type="protein sequence ID" value="KYP39287.1"/>
    <property type="molecule type" value="Genomic_DNA"/>
</dbReference>
<organism evidence="2 3">
    <name type="scientific">Cajanus cajan</name>
    <name type="common">Pigeon pea</name>
    <name type="synonym">Cajanus indicus</name>
    <dbReference type="NCBI Taxonomy" id="3821"/>
    <lineage>
        <taxon>Eukaryota</taxon>
        <taxon>Viridiplantae</taxon>
        <taxon>Streptophyta</taxon>
        <taxon>Embryophyta</taxon>
        <taxon>Tracheophyta</taxon>
        <taxon>Spermatophyta</taxon>
        <taxon>Magnoliopsida</taxon>
        <taxon>eudicotyledons</taxon>
        <taxon>Gunneridae</taxon>
        <taxon>Pentapetalae</taxon>
        <taxon>rosids</taxon>
        <taxon>fabids</taxon>
        <taxon>Fabales</taxon>
        <taxon>Fabaceae</taxon>
        <taxon>Papilionoideae</taxon>
        <taxon>50 kb inversion clade</taxon>
        <taxon>NPAAA clade</taxon>
        <taxon>indigoferoid/millettioid clade</taxon>
        <taxon>Phaseoleae</taxon>
        <taxon>Cajanus</taxon>
    </lineage>
</organism>
<accession>A0A151R9R9</accession>